<dbReference type="STRING" id="257708.RGI145_17800"/>
<keyword evidence="1" id="KW-0812">Transmembrane</keyword>
<name>A0A1L7AIR5_9PROT</name>
<dbReference type="KEGG" id="rgi:RGI145_17800"/>
<evidence type="ECO:0000313" key="4">
    <source>
        <dbReference type="Proteomes" id="UP000185494"/>
    </source>
</evidence>
<evidence type="ECO:0000256" key="1">
    <source>
        <dbReference type="SAM" id="Phobius"/>
    </source>
</evidence>
<dbReference type="Pfam" id="PF14522">
    <property type="entry name" value="Cytochrome_C7"/>
    <property type="match status" value="2"/>
</dbReference>
<organism evidence="3 4">
    <name type="scientific">Roseomonas gilardii</name>
    <dbReference type="NCBI Taxonomy" id="257708"/>
    <lineage>
        <taxon>Bacteria</taxon>
        <taxon>Pseudomonadati</taxon>
        <taxon>Pseudomonadota</taxon>
        <taxon>Alphaproteobacteria</taxon>
        <taxon>Acetobacterales</taxon>
        <taxon>Roseomonadaceae</taxon>
        <taxon>Roseomonas</taxon>
    </lineage>
</organism>
<keyword evidence="1" id="KW-1133">Transmembrane helix</keyword>
<protein>
    <submittedName>
        <fullName evidence="3">Cytochrome C</fullName>
    </submittedName>
</protein>
<evidence type="ECO:0000313" key="3">
    <source>
        <dbReference type="EMBL" id="APT58687.1"/>
    </source>
</evidence>
<dbReference type="Proteomes" id="UP000185494">
    <property type="component" value="Chromosome 1"/>
</dbReference>
<feature type="transmembrane region" description="Helical" evidence="1">
    <location>
        <begin position="12"/>
        <end position="34"/>
    </location>
</feature>
<keyword evidence="1" id="KW-0472">Membrane</keyword>
<dbReference type="PANTHER" id="PTHR39425">
    <property type="entry name" value="LIPOPROTEIN CYTOCHROME C"/>
    <property type="match status" value="1"/>
</dbReference>
<proteinExistence type="predicted"/>
<sequence>MPQIFSPQADTLARAGLLAVLLFILGGIGLLLWLPFTAHVTRQDLVVEQPVQFSHAHHVGSLGLDCRYCHTTVAESRFAGMPPTETCMTCHSQIWTNAAILAPVRESLAKQVPIAWQRVHRLPDYVFFDHSVHVRNGVGCATCHGDIGRMPQVRQVAPLTMGWCLDCHRDPAPNLRPEDAITRMDWTPPANRRRQGEALIRHYMIQTEGLTECSRCHR</sequence>
<reference evidence="3 4" key="1">
    <citation type="submission" date="2016-05" db="EMBL/GenBank/DDBJ databases">
        <title>Complete Genome and Methylome Analysis of Psychrotrophic Bacterial Isolates from Antarctic Lake Untersee.</title>
        <authorList>
            <person name="Fomenkov A."/>
            <person name="Akimov V.N."/>
            <person name="Vasilyeva L.V."/>
            <person name="Andersen D."/>
            <person name="Vincze T."/>
            <person name="Roberts R.J."/>
        </authorList>
    </citation>
    <scope>NUCLEOTIDE SEQUENCE [LARGE SCALE GENOMIC DNA]</scope>
    <source>
        <strain evidence="3 4">U14-5</strain>
    </source>
</reference>
<dbReference type="CDD" id="cd08168">
    <property type="entry name" value="Cytochrom_C3"/>
    <property type="match status" value="1"/>
</dbReference>
<dbReference type="PANTHER" id="PTHR39425:SF1">
    <property type="entry name" value="CYTOCHROME C7-LIKE DOMAIN-CONTAINING PROTEIN"/>
    <property type="match status" value="1"/>
</dbReference>
<dbReference type="Gene3D" id="3.90.10.10">
    <property type="entry name" value="Cytochrome C3"/>
    <property type="match status" value="2"/>
</dbReference>
<dbReference type="eggNOG" id="COG3880">
    <property type="taxonomic scope" value="Bacteria"/>
</dbReference>
<accession>A0A1L7AIR5</accession>
<dbReference type="RefSeq" id="WP_075799442.1">
    <property type="nucleotide sequence ID" value="NZ_CP015583.1"/>
</dbReference>
<dbReference type="InterPro" id="IPR029467">
    <property type="entry name" value="Cyt_c7-like"/>
</dbReference>
<dbReference type="SUPFAM" id="SSF48695">
    <property type="entry name" value="Multiheme cytochromes"/>
    <property type="match status" value="1"/>
</dbReference>
<feature type="domain" description="Cytochrome c7-like" evidence="2">
    <location>
        <begin position="127"/>
        <end position="218"/>
    </location>
</feature>
<dbReference type="InterPro" id="IPR036280">
    <property type="entry name" value="Multihaem_cyt_sf"/>
</dbReference>
<dbReference type="AlphaFoldDB" id="A0A1L7AIR5"/>
<feature type="domain" description="Cytochrome c7-like" evidence="2">
    <location>
        <begin position="51"/>
        <end position="93"/>
    </location>
</feature>
<gene>
    <name evidence="3" type="ORF">RGI145_17800</name>
</gene>
<dbReference type="EMBL" id="CP015583">
    <property type="protein sequence ID" value="APT58687.1"/>
    <property type="molecule type" value="Genomic_DNA"/>
</dbReference>
<evidence type="ECO:0000259" key="2">
    <source>
        <dbReference type="Pfam" id="PF14522"/>
    </source>
</evidence>